<feature type="region of interest" description="Disordered" evidence="1">
    <location>
        <begin position="396"/>
        <end position="451"/>
    </location>
</feature>
<gene>
    <name evidence="2" type="ORF">ACFHYQ_13035</name>
</gene>
<feature type="region of interest" description="Disordered" evidence="1">
    <location>
        <begin position="110"/>
        <end position="134"/>
    </location>
</feature>
<evidence type="ECO:0000313" key="3">
    <source>
        <dbReference type="Proteomes" id="UP001589870"/>
    </source>
</evidence>
<evidence type="ECO:0000256" key="1">
    <source>
        <dbReference type="SAM" id="MobiDB-lite"/>
    </source>
</evidence>
<feature type="compositionally biased region" description="Low complexity" evidence="1">
    <location>
        <begin position="409"/>
        <end position="426"/>
    </location>
</feature>
<reference evidence="2 3" key="1">
    <citation type="submission" date="2024-09" db="EMBL/GenBank/DDBJ databases">
        <authorList>
            <person name="Sun Q."/>
            <person name="Mori K."/>
        </authorList>
    </citation>
    <scope>NUCLEOTIDE SEQUENCE [LARGE SCALE GENOMIC DNA]</scope>
    <source>
        <strain evidence="2 3">TBRC 1851</strain>
    </source>
</reference>
<dbReference type="EMBL" id="JBHMQT010000028">
    <property type="protein sequence ID" value="MFC0863220.1"/>
    <property type="molecule type" value="Genomic_DNA"/>
</dbReference>
<feature type="compositionally biased region" description="Polar residues" evidence="1">
    <location>
        <begin position="110"/>
        <end position="130"/>
    </location>
</feature>
<name>A0ABV6U466_9ACTN</name>
<organism evidence="2 3">
    <name type="scientific">Sphaerimonospora cavernae</name>
    <dbReference type="NCBI Taxonomy" id="1740611"/>
    <lineage>
        <taxon>Bacteria</taxon>
        <taxon>Bacillati</taxon>
        <taxon>Actinomycetota</taxon>
        <taxon>Actinomycetes</taxon>
        <taxon>Streptosporangiales</taxon>
        <taxon>Streptosporangiaceae</taxon>
        <taxon>Sphaerimonospora</taxon>
    </lineage>
</organism>
<comment type="caution">
    <text evidence="2">The sequence shown here is derived from an EMBL/GenBank/DDBJ whole genome shotgun (WGS) entry which is preliminary data.</text>
</comment>
<sequence length="515" mass="53930">MTVTGTAPGSRKPSRVDRVRQVGREKATTGWRYTEVKTAYNADGLPVTVNDYGERGDGSDNTCTATTYARNTSGGAWMISYPARQERRAGDDCAAGTLLARTVTLYDGATSESSNTPTRGNVTESRAYSSESDHAVTKATFDGYGRPLTMTDPAEKTTTTVYTPATGWPSGGVTVTNPLGHAVTTWSSQYHGQPVGMRDVNDNDVNIDYDVLGRTLQLWTPERPKSGGTPAARVAYTLTSGQPARTSVSRLQSGTGDTATWVSAYTYVDGFGRIREVQTASPAGGRIVQVTTYDGRGQTAATSAPVHNTGQPGSGLLNPGLATLPQWSKPEYDGLGRVTAQVDMTGGSEFRRTTTNYLGADKYEVVPPVGGKTVYYTDAADQVTKIEEWLTGSGQQAATVAGPMPPASSPAAAPAGSAAAGEVPSAELQAARTRASVEAQRSGEPVEVAEATDETSITYAQPDGKTFTTQVSAGPVRTRRGGAWVPIDTTLVEQDGTLKPKAIADGAAVEVSTGG</sequence>
<feature type="non-terminal residue" evidence="2">
    <location>
        <position position="515"/>
    </location>
</feature>
<protein>
    <recommendedName>
        <fullName evidence="4">YD repeat-containing protein</fullName>
    </recommendedName>
</protein>
<keyword evidence="3" id="KW-1185">Reference proteome</keyword>
<evidence type="ECO:0000313" key="2">
    <source>
        <dbReference type="EMBL" id="MFC0863220.1"/>
    </source>
</evidence>
<dbReference type="Gene3D" id="2.180.10.10">
    <property type="entry name" value="RHS repeat-associated core"/>
    <property type="match status" value="1"/>
</dbReference>
<feature type="region of interest" description="Disordered" evidence="1">
    <location>
        <begin position="1"/>
        <end position="22"/>
    </location>
</feature>
<evidence type="ECO:0008006" key="4">
    <source>
        <dbReference type="Google" id="ProtNLM"/>
    </source>
</evidence>
<proteinExistence type="predicted"/>
<accession>A0ABV6U466</accession>
<dbReference type="Proteomes" id="UP001589870">
    <property type="component" value="Unassembled WGS sequence"/>
</dbReference>